<evidence type="ECO:0000313" key="8">
    <source>
        <dbReference type="EMBL" id="KAJ1696886.1"/>
    </source>
</evidence>
<dbReference type="Proteomes" id="UP001151287">
    <property type="component" value="Unassembled WGS sequence"/>
</dbReference>
<reference evidence="8" key="1">
    <citation type="journal article" date="2022" name="Cell">
        <title>Repeat-based holocentromeres influence genome architecture and karyotype evolution.</title>
        <authorList>
            <person name="Hofstatter P.G."/>
            <person name="Thangavel G."/>
            <person name="Lux T."/>
            <person name="Neumann P."/>
            <person name="Vondrak T."/>
            <person name="Novak P."/>
            <person name="Zhang M."/>
            <person name="Costa L."/>
            <person name="Castellani M."/>
            <person name="Scott A."/>
            <person name="Toegelov H."/>
            <person name="Fuchs J."/>
            <person name="Mata-Sucre Y."/>
            <person name="Dias Y."/>
            <person name="Vanzela A.L.L."/>
            <person name="Huettel B."/>
            <person name="Almeida C.C.S."/>
            <person name="Simkova H."/>
            <person name="Souza G."/>
            <person name="Pedrosa-Harand A."/>
            <person name="Macas J."/>
            <person name="Mayer K.F.X."/>
            <person name="Houben A."/>
            <person name="Marques A."/>
        </authorList>
    </citation>
    <scope>NUCLEOTIDE SEQUENCE</scope>
    <source>
        <strain evidence="8">RhyBre1mFocal</strain>
    </source>
</reference>
<organism evidence="8 9">
    <name type="scientific">Rhynchospora breviuscula</name>
    <dbReference type="NCBI Taxonomy" id="2022672"/>
    <lineage>
        <taxon>Eukaryota</taxon>
        <taxon>Viridiplantae</taxon>
        <taxon>Streptophyta</taxon>
        <taxon>Embryophyta</taxon>
        <taxon>Tracheophyta</taxon>
        <taxon>Spermatophyta</taxon>
        <taxon>Magnoliopsida</taxon>
        <taxon>Liliopsida</taxon>
        <taxon>Poales</taxon>
        <taxon>Cyperaceae</taxon>
        <taxon>Cyperoideae</taxon>
        <taxon>Rhynchosporeae</taxon>
        <taxon>Rhynchospora</taxon>
    </lineage>
</organism>
<accession>A0A9Q0CN14</accession>
<keyword evidence="2 4" id="KW-0863">Zinc-finger</keyword>
<sequence length="322" mass="34750">MAVQAPYWSNAFSHDFRARSNALEDLPLPLPLPLPLQIGGTVLSGPHSDLTCIASASASRKRSRDDFTAPAGVTAATMDPLPPLPTNGFSSAPYGNGIDSQMQRLLESRGTSTSGRSVSVSPAVPNELLSHLHSFTMEIDTLLRIQNERIRVGIEEATKRHCRGILASVGQQAERRLREMDAQLERERRKNAELEEKVRQISAESQVWFDAARNSEAMATALRSTLDQALLSAATAAAAEDPQLEDAHSCCYEGGDEAGVSPDADVAASGRMRQCKVCGEREGCVLLLPCRHLCLCKECEPMAATCPVCCSVKNAALEVFLC</sequence>
<dbReference type="OrthoDB" id="1711136at2759"/>
<keyword evidence="5" id="KW-0175">Coiled coil</keyword>
<dbReference type="InterPro" id="IPR001841">
    <property type="entry name" value="Znf_RING"/>
</dbReference>
<proteinExistence type="predicted"/>
<dbReference type="Pfam" id="PF13920">
    <property type="entry name" value="zf-C3HC4_3"/>
    <property type="match status" value="1"/>
</dbReference>
<evidence type="ECO:0000256" key="4">
    <source>
        <dbReference type="PROSITE-ProRule" id="PRU00175"/>
    </source>
</evidence>
<evidence type="ECO:0000256" key="6">
    <source>
        <dbReference type="SAM" id="MobiDB-lite"/>
    </source>
</evidence>
<dbReference type="CDD" id="cd16649">
    <property type="entry name" value="mRING-HC-C3HC5_CGRF1-like"/>
    <property type="match status" value="1"/>
</dbReference>
<comment type="caution">
    <text evidence="8">The sequence shown here is derived from an EMBL/GenBank/DDBJ whole genome shotgun (WGS) entry which is preliminary data.</text>
</comment>
<feature type="domain" description="RING-type" evidence="7">
    <location>
        <begin position="275"/>
        <end position="309"/>
    </location>
</feature>
<protein>
    <recommendedName>
        <fullName evidence="7">RING-type domain-containing protein</fullName>
    </recommendedName>
</protein>
<feature type="region of interest" description="Disordered" evidence="6">
    <location>
        <begin position="73"/>
        <end position="96"/>
    </location>
</feature>
<gene>
    <name evidence="8" type="ORF">LUZ63_005398</name>
</gene>
<evidence type="ECO:0000256" key="3">
    <source>
        <dbReference type="ARBA" id="ARBA00022833"/>
    </source>
</evidence>
<dbReference type="GO" id="GO:0008270">
    <property type="term" value="F:zinc ion binding"/>
    <property type="evidence" value="ECO:0007669"/>
    <property type="project" value="UniProtKB-KW"/>
</dbReference>
<keyword evidence="1" id="KW-0479">Metal-binding</keyword>
<dbReference type="AlphaFoldDB" id="A0A9Q0CN14"/>
<dbReference type="PANTHER" id="PTHR42647:SF72">
    <property type="entry name" value="EF-HAND CALCIUM-BINDING DOMAIN-CONTAINING PROTEIN 4A"/>
    <property type="match status" value="1"/>
</dbReference>
<dbReference type="Gene3D" id="3.30.40.10">
    <property type="entry name" value="Zinc/RING finger domain, C3HC4 (zinc finger)"/>
    <property type="match status" value="1"/>
</dbReference>
<evidence type="ECO:0000256" key="1">
    <source>
        <dbReference type="ARBA" id="ARBA00022723"/>
    </source>
</evidence>
<evidence type="ECO:0000313" key="9">
    <source>
        <dbReference type="Proteomes" id="UP001151287"/>
    </source>
</evidence>
<name>A0A9Q0CN14_9POAL</name>
<evidence type="ECO:0000259" key="7">
    <source>
        <dbReference type="PROSITE" id="PS50089"/>
    </source>
</evidence>
<dbReference type="EMBL" id="JAMQYH010000002">
    <property type="protein sequence ID" value="KAJ1696886.1"/>
    <property type="molecule type" value="Genomic_DNA"/>
</dbReference>
<feature type="coiled-coil region" evidence="5">
    <location>
        <begin position="170"/>
        <end position="204"/>
    </location>
</feature>
<evidence type="ECO:0000256" key="5">
    <source>
        <dbReference type="SAM" id="Coils"/>
    </source>
</evidence>
<dbReference type="PROSITE" id="PS50089">
    <property type="entry name" value="ZF_RING_2"/>
    <property type="match status" value="1"/>
</dbReference>
<dbReference type="GO" id="GO:0004842">
    <property type="term" value="F:ubiquitin-protein transferase activity"/>
    <property type="evidence" value="ECO:0007669"/>
    <property type="project" value="TreeGrafter"/>
</dbReference>
<evidence type="ECO:0000256" key="2">
    <source>
        <dbReference type="ARBA" id="ARBA00022771"/>
    </source>
</evidence>
<dbReference type="InterPro" id="IPR013083">
    <property type="entry name" value="Znf_RING/FYVE/PHD"/>
</dbReference>
<keyword evidence="9" id="KW-1185">Reference proteome</keyword>
<dbReference type="FunFam" id="3.30.40.10:FF:000239">
    <property type="entry name" value="probable BOI-related E3 ubiquitin-protein ligase 2"/>
    <property type="match status" value="1"/>
</dbReference>
<dbReference type="PANTHER" id="PTHR42647">
    <property type="entry name" value="SBP (S-RIBONUCLEASE BINDING PROTEIN) FAMILY PROTEIN"/>
    <property type="match status" value="1"/>
</dbReference>
<keyword evidence="3" id="KW-0862">Zinc</keyword>